<name>A0ACC0M7I5_RHOML</name>
<dbReference type="Proteomes" id="UP001062846">
    <property type="component" value="Chromosome 10"/>
</dbReference>
<sequence>MNPARVIEQAGLANVDYLQAVWKGLEEGLPRPSRVVRWLPPPSSVIKINCDGAFKSSRSLAAFGIIARDSGGSARTWRCGRTMVSSALSIEAWALRIACVMAVQENFQIVILESDCKNLVSCISDSTSKCP</sequence>
<protein>
    <submittedName>
        <fullName evidence="1">Uncharacterized protein</fullName>
    </submittedName>
</protein>
<reference evidence="1" key="1">
    <citation type="submission" date="2022-02" db="EMBL/GenBank/DDBJ databases">
        <title>Plant Genome Project.</title>
        <authorList>
            <person name="Zhang R.-G."/>
        </authorList>
    </citation>
    <scope>NUCLEOTIDE SEQUENCE</scope>
    <source>
        <strain evidence="1">AT1</strain>
    </source>
</reference>
<organism evidence="1 2">
    <name type="scientific">Rhododendron molle</name>
    <name type="common">Chinese azalea</name>
    <name type="synonym">Azalea mollis</name>
    <dbReference type="NCBI Taxonomy" id="49168"/>
    <lineage>
        <taxon>Eukaryota</taxon>
        <taxon>Viridiplantae</taxon>
        <taxon>Streptophyta</taxon>
        <taxon>Embryophyta</taxon>
        <taxon>Tracheophyta</taxon>
        <taxon>Spermatophyta</taxon>
        <taxon>Magnoliopsida</taxon>
        <taxon>eudicotyledons</taxon>
        <taxon>Gunneridae</taxon>
        <taxon>Pentapetalae</taxon>
        <taxon>asterids</taxon>
        <taxon>Ericales</taxon>
        <taxon>Ericaceae</taxon>
        <taxon>Ericoideae</taxon>
        <taxon>Rhodoreae</taxon>
        <taxon>Rhododendron</taxon>
    </lineage>
</organism>
<keyword evidence="2" id="KW-1185">Reference proteome</keyword>
<proteinExistence type="predicted"/>
<accession>A0ACC0M7I5</accession>
<dbReference type="EMBL" id="CM046397">
    <property type="protein sequence ID" value="KAI8536539.1"/>
    <property type="molecule type" value="Genomic_DNA"/>
</dbReference>
<gene>
    <name evidence="1" type="ORF">RHMOL_Rhmol10G0265200</name>
</gene>
<evidence type="ECO:0000313" key="2">
    <source>
        <dbReference type="Proteomes" id="UP001062846"/>
    </source>
</evidence>
<comment type="caution">
    <text evidence="1">The sequence shown here is derived from an EMBL/GenBank/DDBJ whole genome shotgun (WGS) entry which is preliminary data.</text>
</comment>
<evidence type="ECO:0000313" key="1">
    <source>
        <dbReference type="EMBL" id="KAI8536539.1"/>
    </source>
</evidence>